<accession>A0A6L6PN48</accession>
<evidence type="ECO:0000313" key="3">
    <source>
        <dbReference type="Proteomes" id="UP000475582"/>
    </source>
</evidence>
<comment type="caution">
    <text evidence="2">The sequence shown here is derived from an EMBL/GenBank/DDBJ whole genome shotgun (WGS) entry which is preliminary data.</text>
</comment>
<gene>
    <name evidence="2" type="ORF">GM676_23650</name>
</gene>
<keyword evidence="1" id="KW-0812">Transmembrane</keyword>
<proteinExistence type="predicted"/>
<evidence type="ECO:0000256" key="1">
    <source>
        <dbReference type="SAM" id="Phobius"/>
    </source>
</evidence>
<keyword evidence="1" id="KW-1133">Transmembrane helix</keyword>
<feature type="transmembrane region" description="Helical" evidence="1">
    <location>
        <begin position="20"/>
        <end position="47"/>
    </location>
</feature>
<keyword evidence="3" id="KW-1185">Reference proteome</keyword>
<dbReference type="AlphaFoldDB" id="A0A6L6PN48"/>
<protein>
    <recommendedName>
        <fullName evidence="4">Pilus assembly protein PilO</fullName>
    </recommendedName>
</protein>
<evidence type="ECO:0000313" key="2">
    <source>
        <dbReference type="EMBL" id="MTV40558.1"/>
    </source>
</evidence>
<keyword evidence="1" id="KW-0472">Membrane</keyword>
<dbReference type="EMBL" id="WNKY01000036">
    <property type="protein sequence ID" value="MTV40558.1"/>
    <property type="molecule type" value="Genomic_DNA"/>
</dbReference>
<organism evidence="2 3">
    <name type="scientific">Duganella radicis</name>
    <dbReference type="NCBI Taxonomy" id="551988"/>
    <lineage>
        <taxon>Bacteria</taxon>
        <taxon>Pseudomonadati</taxon>
        <taxon>Pseudomonadota</taxon>
        <taxon>Betaproteobacteria</taxon>
        <taxon>Burkholderiales</taxon>
        <taxon>Oxalobacteraceae</taxon>
        <taxon>Telluria group</taxon>
        <taxon>Duganella</taxon>
    </lineage>
</organism>
<dbReference type="OrthoDB" id="9096701at2"/>
<sequence length="182" mass="20591">MMRLDVARIDWAIRSAARYIGASGVAAILLLALTVLFVPILLVPALVQLQAAKSAPAQVRMVEEARRPELQNKEQLDSFYRTFPARSSVPDAMEKLYAAASEHRINLDSGEYRLVSTKADYLLRYELVLPVKGDYVSIRKFVIQALVDVPTISLDNISFHRQKSDDVVVEAELRFTLFLRRE</sequence>
<name>A0A6L6PN48_9BURK</name>
<dbReference type="RefSeq" id="WP_155466560.1">
    <property type="nucleotide sequence ID" value="NZ_WNKY01000036.1"/>
</dbReference>
<dbReference type="Proteomes" id="UP000475582">
    <property type="component" value="Unassembled WGS sequence"/>
</dbReference>
<reference evidence="2 3" key="1">
    <citation type="submission" date="2019-11" db="EMBL/GenBank/DDBJ databases">
        <title>Type strains purchased from KCTC, JCM and DSMZ.</title>
        <authorList>
            <person name="Lu H."/>
        </authorList>
    </citation>
    <scope>NUCLEOTIDE SEQUENCE [LARGE SCALE GENOMIC DNA]</scope>
    <source>
        <strain evidence="2 3">KCTC 22382</strain>
    </source>
</reference>
<evidence type="ECO:0008006" key="4">
    <source>
        <dbReference type="Google" id="ProtNLM"/>
    </source>
</evidence>